<gene>
    <name evidence="2" type="ORF">DXZ20_30680</name>
</gene>
<evidence type="ECO:0000313" key="2">
    <source>
        <dbReference type="EMBL" id="NEZ59934.1"/>
    </source>
</evidence>
<dbReference type="AlphaFoldDB" id="A0A6M0RUP0"/>
<proteinExistence type="predicted"/>
<reference evidence="2 3" key="1">
    <citation type="journal article" date="2020" name="Microb. Ecol.">
        <title>Ecogenomics of the Marine Benthic Filamentous Cyanobacterium Adonisia.</title>
        <authorList>
            <person name="Walter J.M."/>
            <person name="Coutinho F.H."/>
            <person name="Leomil L."/>
            <person name="Hargreaves P.I."/>
            <person name="Campeao M.E."/>
            <person name="Vieira V.V."/>
            <person name="Silva B.S."/>
            <person name="Fistarol G.O."/>
            <person name="Salomon P.S."/>
            <person name="Sawabe T."/>
            <person name="Mino S."/>
            <person name="Hosokawa M."/>
            <person name="Miyashita H."/>
            <person name="Maruyama F."/>
            <person name="van Verk M.C."/>
            <person name="Dutilh B.E."/>
            <person name="Thompson C.C."/>
            <person name="Thompson F.L."/>
        </authorList>
    </citation>
    <scope>NUCLEOTIDE SEQUENCE [LARGE SCALE GENOMIC DNA]</scope>
    <source>
        <strain evidence="2 3">CCMR0081</strain>
    </source>
</reference>
<name>A0A6M0RUP0_9CYAN</name>
<dbReference type="Gene3D" id="3.90.550.10">
    <property type="entry name" value="Spore Coat Polysaccharide Biosynthesis Protein SpsA, Chain A"/>
    <property type="match status" value="1"/>
</dbReference>
<dbReference type="RefSeq" id="WP_163667217.1">
    <property type="nucleotide sequence ID" value="NZ_QXHD01000004.1"/>
</dbReference>
<accession>A0A6M0RUP0</accession>
<sequence length="320" mass="37397">MASQLISFIILTLNEEKNLPCSLKSLQSLDAPVYIVDSNSSDKTIDIAKHFNCQVYQHPFESHAKQVNWALENLPISTPWVMRLDADERLTPELAKELTEVLANVPEDVAGYQVKRRVFFMGRWIRHGGYYPTWLMRIWRTGYGTCEQRLMDEHIVLSEGRIANLKHDIIDENQKGLSFWVDKHNRYADREVQDILSAQSRELGDALAVKQFSQARQRRWVKTTLYSRFPLFLRAFIYWLLRYTLGLGFLDGTEGLIFHFLQGFWYRFLVDAKLYEIFRHRKLQRTASNASTIEQNQVNIAGNTYSPLNLDLLTGDHLDY</sequence>
<keyword evidence="2" id="KW-0808">Transferase</keyword>
<dbReference type="CDD" id="cd02511">
    <property type="entry name" value="Beta4Glucosyltransferase"/>
    <property type="match status" value="1"/>
</dbReference>
<keyword evidence="3" id="KW-1185">Reference proteome</keyword>
<dbReference type="Pfam" id="PF00535">
    <property type="entry name" value="Glycos_transf_2"/>
    <property type="match status" value="1"/>
</dbReference>
<evidence type="ECO:0000313" key="3">
    <source>
        <dbReference type="Proteomes" id="UP000481033"/>
    </source>
</evidence>
<dbReference type="Proteomes" id="UP000481033">
    <property type="component" value="Unassembled WGS sequence"/>
</dbReference>
<dbReference type="PANTHER" id="PTHR43630">
    <property type="entry name" value="POLY-BETA-1,6-N-ACETYL-D-GLUCOSAMINE SYNTHASE"/>
    <property type="match status" value="1"/>
</dbReference>
<dbReference type="InterPro" id="IPR001173">
    <property type="entry name" value="Glyco_trans_2-like"/>
</dbReference>
<dbReference type="SUPFAM" id="SSF53448">
    <property type="entry name" value="Nucleotide-diphospho-sugar transferases"/>
    <property type="match status" value="1"/>
</dbReference>
<organism evidence="2 3">
    <name type="scientific">Adonisia turfae CCMR0081</name>
    <dbReference type="NCBI Taxonomy" id="2292702"/>
    <lineage>
        <taxon>Bacteria</taxon>
        <taxon>Bacillati</taxon>
        <taxon>Cyanobacteriota</taxon>
        <taxon>Adonisia</taxon>
        <taxon>Adonisia turfae</taxon>
    </lineage>
</organism>
<dbReference type="PANTHER" id="PTHR43630:SF2">
    <property type="entry name" value="GLYCOSYLTRANSFERASE"/>
    <property type="match status" value="1"/>
</dbReference>
<evidence type="ECO:0000259" key="1">
    <source>
        <dbReference type="Pfam" id="PF00535"/>
    </source>
</evidence>
<comment type="caution">
    <text evidence="2">The sequence shown here is derived from an EMBL/GenBank/DDBJ whole genome shotgun (WGS) entry which is preliminary data.</text>
</comment>
<protein>
    <submittedName>
        <fullName evidence="2">Glycosyltransferase family 2 protein</fullName>
    </submittedName>
</protein>
<dbReference type="GO" id="GO:0016740">
    <property type="term" value="F:transferase activity"/>
    <property type="evidence" value="ECO:0007669"/>
    <property type="project" value="UniProtKB-KW"/>
</dbReference>
<dbReference type="EMBL" id="QXHD01000004">
    <property type="protein sequence ID" value="NEZ59934.1"/>
    <property type="molecule type" value="Genomic_DNA"/>
</dbReference>
<dbReference type="InterPro" id="IPR029044">
    <property type="entry name" value="Nucleotide-diphossugar_trans"/>
</dbReference>
<feature type="domain" description="Glycosyltransferase 2-like" evidence="1">
    <location>
        <begin position="7"/>
        <end position="139"/>
    </location>
</feature>